<reference evidence="2 3" key="1">
    <citation type="submission" date="2024-03" db="EMBL/GenBank/DDBJ databases">
        <authorList>
            <person name="Cao K."/>
        </authorList>
    </citation>
    <scope>NUCLEOTIDE SEQUENCE [LARGE SCALE GENOMIC DNA]</scope>
    <source>
        <strain evidence="2 3">MCCC 1K00696</strain>
    </source>
</reference>
<dbReference type="EMBL" id="CP150496">
    <property type="protein sequence ID" value="WYW54723.1"/>
    <property type="molecule type" value="Genomic_DNA"/>
</dbReference>
<keyword evidence="1" id="KW-0812">Transmembrane</keyword>
<organism evidence="2 3">
    <name type="scientific">Polaribacter marinaquae</name>
    <dbReference type="NCBI Taxonomy" id="1642819"/>
    <lineage>
        <taxon>Bacteria</taxon>
        <taxon>Pseudomonadati</taxon>
        <taxon>Bacteroidota</taxon>
        <taxon>Flavobacteriia</taxon>
        <taxon>Flavobacteriales</taxon>
        <taxon>Flavobacteriaceae</taxon>
    </lineage>
</organism>
<evidence type="ECO:0000256" key="1">
    <source>
        <dbReference type="SAM" id="Phobius"/>
    </source>
</evidence>
<evidence type="ECO:0000313" key="3">
    <source>
        <dbReference type="Proteomes" id="UP001491088"/>
    </source>
</evidence>
<keyword evidence="1" id="KW-0472">Membrane</keyword>
<keyword evidence="3" id="KW-1185">Reference proteome</keyword>
<sequence length="68" mass="7358">MLFITSFGVTVIVGLLLILIITALVLAAKSESNLRFLIWGAIILFVPFLGAIACIINYYASKNKVKSA</sequence>
<dbReference type="Proteomes" id="UP001491088">
    <property type="component" value="Chromosome"/>
</dbReference>
<feature type="transmembrane region" description="Helical" evidence="1">
    <location>
        <begin position="37"/>
        <end position="60"/>
    </location>
</feature>
<gene>
    <name evidence="2" type="ORF">WG950_09305</name>
</gene>
<accession>A0ABZ2TPH0</accession>
<protein>
    <recommendedName>
        <fullName evidence="4">Cardiolipin synthase N-terminal domain-containing protein</fullName>
    </recommendedName>
</protein>
<keyword evidence="1" id="KW-1133">Transmembrane helix</keyword>
<evidence type="ECO:0008006" key="4">
    <source>
        <dbReference type="Google" id="ProtNLM"/>
    </source>
</evidence>
<dbReference type="RefSeq" id="WP_340931872.1">
    <property type="nucleotide sequence ID" value="NZ_CP150496.1"/>
</dbReference>
<name>A0ABZ2TPH0_9FLAO</name>
<proteinExistence type="predicted"/>
<evidence type="ECO:0000313" key="2">
    <source>
        <dbReference type="EMBL" id="WYW54723.1"/>
    </source>
</evidence>